<dbReference type="PANTHER" id="PTHR30085:SF7">
    <property type="entry name" value="AMINO-ACID ABC TRANSPORTER-BINDING PROTEIN YHDW-RELATED"/>
    <property type="match status" value="1"/>
</dbReference>
<dbReference type="RefSeq" id="WP_367625911.1">
    <property type="nucleotide sequence ID" value="NZ_JBFNQD010000012.1"/>
</dbReference>
<dbReference type="InterPro" id="IPR001638">
    <property type="entry name" value="Solute-binding_3/MltF_N"/>
</dbReference>
<keyword evidence="3 4" id="KW-0732">Signal</keyword>
<dbReference type="EMBL" id="JBFNQD010000012">
    <property type="protein sequence ID" value="MEW9309106.1"/>
    <property type="molecule type" value="Genomic_DNA"/>
</dbReference>
<sequence length="339" mass="36452">MHRIIVGIVAVLALQLGLASGPQAQTLEAVKARGQLLCGVNEWLVGFASRSASGEWSGFDVDFCRAVSAAVLGDAAKVAFVPLSASDRFEALRSGKIDILSRNSTWTLSRELDYGLSFAAITYFDGQGFMVPRSAKVNSALELGGSKVCVLKDTTTQHNLADYFEANSMKFEAVLVGSAAEALERYKKKDCLVLTSDVSQLYAQRLDLADAGEHLILPDVISKEPLGPAVRLDDPKWRNLVQWVHFAMVDAEELGVSKATLDQAKDSTRPAIRRLLGTEGKLGSGLGLANDWAAKVVGQVGNYGEVFERNLGDATKLGIPRGLNQLWSLGGVQYAPPVE</sequence>
<dbReference type="SMART" id="SM00062">
    <property type="entry name" value="PBPb"/>
    <property type="match status" value="1"/>
</dbReference>
<evidence type="ECO:0000256" key="3">
    <source>
        <dbReference type="ARBA" id="ARBA00022729"/>
    </source>
</evidence>
<comment type="caution">
    <text evidence="6">The sequence shown here is derived from an EMBL/GenBank/DDBJ whole genome shotgun (WGS) entry which is preliminary data.</text>
</comment>
<dbReference type="Gene3D" id="3.40.190.10">
    <property type="entry name" value="Periplasmic binding protein-like II"/>
    <property type="match status" value="2"/>
</dbReference>
<organism evidence="6 7">
    <name type="scientific">Labrys neptuniae</name>
    <dbReference type="NCBI Taxonomy" id="376174"/>
    <lineage>
        <taxon>Bacteria</taxon>
        <taxon>Pseudomonadati</taxon>
        <taxon>Pseudomonadota</taxon>
        <taxon>Alphaproteobacteria</taxon>
        <taxon>Hyphomicrobiales</taxon>
        <taxon>Xanthobacteraceae</taxon>
        <taxon>Labrys</taxon>
    </lineage>
</organism>
<feature type="domain" description="Solute-binding protein family 3/N-terminal" evidence="5">
    <location>
        <begin position="35"/>
        <end position="264"/>
    </location>
</feature>
<reference evidence="6 7" key="1">
    <citation type="submission" date="2024-07" db="EMBL/GenBank/DDBJ databases">
        <title>Description of Labrys sedimenti sp. nov., isolated from a diclofenac-degrading enrichment culture.</title>
        <authorList>
            <person name="Tancsics A."/>
            <person name="Csepanyi A."/>
        </authorList>
    </citation>
    <scope>NUCLEOTIDE SEQUENCE [LARGE SCALE GENOMIC DNA]</scope>
    <source>
        <strain evidence="6 7">LMG 23578</strain>
    </source>
</reference>
<name>A0ABV3PTV9_9HYPH</name>
<keyword evidence="7" id="KW-1185">Reference proteome</keyword>
<dbReference type="InterPro" id="IPR051455">
    <property type="entry name" value="Bact_solute-bind_prot3"/>
</dbReference>
<keyword evidence="2" id="KW-0813">Transport</keyword>
<feature type="signal peptide" evidence="4">
    <location>
        <begin position="1"/>
        <end position="24"/>
    </location>
</feature>
<evidence type="ECO:0000256" key="1">
    <source>
        <dbReference type="ARBA" id="ARBA00010333"/>
    </source>
</evidence>
<gene>
    <name evidence="6" type="ORF">ABXS05_26385</name>
</gene>
<evidence type="ECO:0000256" key="4">
    <source>
        <dbReference type="SAM" id="SignalP"/>
    </source>
</evidence>
<dbReference type="SUPFAM" id="SSF53850">
    <property type="entry name" value="Periplasmic binding protein-like II"/>
    <property type="match status" value="1"/>
</dbReference>
<evidence type="ECO:0000259" key="5">
    <source>
        <dbReference type="SMART" id="SM00062"/>
    </source>
</evidence>
<evidence type="ECO:0000313" key="7">
    <source>
        <dbReference type="Proteomes" id="UP001555786"/>
    </source>
</evidence>
<feature type="chain" id="PRO_5046554439" evidence="4">
    <location>
        <begin position="25"/>
        <end position="339"/>
    </location>
</feature>
<dbReference type="Pfam" id="PF00497">
    <property type="entry name" value="SBP_bac_3"/>
    <property type="match status" value="1"/>
</dbReference>
<protein>
    <submittedName>
        <fullName evidence="6">Amino acid ABC transporter substrate-binding protein</fullName>
    </submittedName>
</protein>
<evidence type="ECO:0000256" key="2">
    <source>
        <dbReference type="ARBA" id="ARBA00022448"/>
    </source>
</evidence>
<dbReference type="CDD" id="cd13692">
    <property type="entry name" value="PBP2_BztA"/>
    <property type="match status" value="1"/>
</dbReference>
<evidence type="ECO:0000313" key="6">
    <source>
        <dbReference type="EMBL" id="MEW9309106.1"/>
    </source>
</evidence>
<proteinExistence type="inferred from homology"/>
<comment type="similarity">
    <text evidence="1">Belongs to the bacterial solute-binding protein 3 family.</text>
</comment>
<dbReference type="PANTHER" id="PTHR30085">
    <property type="entry name" value="AMINO ACID ABC TRANSPORTER PERMEASE"/>
    <property type="match status" value="1"/>
</dbReference>
<accession>A0ABV3PTV9</accession>
<dbReference type="Proteomes" id="UP001555786">
    <property type="component" value="Unassembled WGS sequence"/>
</dbReference>